<dbReference type="Proteomes" id="UP000186817">
    <property type="component" value="Unassembled WGS sequence"/>
</dbReference>
<accession>A0A1Q9EKC9</accession>
<dbReference type="GO" id="GO:0004523">
    <property type="term" value="F:RNA-DNA hybrid ribonuclease activity"/>
    <property type="evidence" value="ECO:0007669"/>
    <property type="project" value="InterPro"/>
</dbReference>
<name>A0A1Q9EKC9_SYMMI</name>
<keyword evidence="1" id="KW-0175">Coiled coil</keyword>
<dbReference type="InterPro" id="IPR008532">
    <property type="entry name" value="NFACT_RNA-bd"/>
</dbReference>
<feature type="compositionally biased region" description="Basic and acidic residues" evidence="2">
    <location>
        <begin position="11"/>
        <end position="34"/>
    </location>
</feature>
<feature type="coiled-coil region" evidence="1">
    <location>
        <begin position="320"/>
        <end position="376"/>
    </location>
</feature>
<dbReference type="InterPro" id="IPR036397">
    <property type="entry name" value="RNaseH_sf"/>
</dbReference>
<dbReference type="Gene3D" id="3.60.10.10">
    <property type="entry name" value="Endonuclease/exonuclease/phosphatase"/>
    <property type="match status" value="1"/>
</dbReference>
<dbReference type="Pfam" id="PF05670">
    <property type="entry name" value="NFACT-R_1"/>
    <property type="match status" value="1"/>
</dbReference>
<feature type="compositionally biased region" description="Pro residues" evidence="2">
    <location>
        <begin position="1"/>
        <end position="10"/>
    </location>
</feature>
<dbReference type="InterPro" id="IPR002156">
    <property type="entry name" value="RNaseH_domain"/>
</dbReference>
<comment type="caution">
    <text evidence="4">The sequence shown here is derived from an EMBL/GenBank/DDBJ whole genome shotgun (WGS) entry which is preliminary data.</text>
</comment>
<feature type="region of interest" description="Disordered" evidence="2">
    <location>
        <begin position="1598"/>
        <end position="1625"/>
    </location>
</feature>
<reference evidence="4 5" key="1">
    <citation type="submission" date="2016-02" db="EMBL/GenBank/DDBJ databases">
        <title>Genome analysis of coral dinoflagellate symbionts highlights evolutionary adaptations to a symbiotic lifestyle.</title>
        <authorList>
            <person name="Aranda M."/>
            <person name="Li Y."/>
            <person name="Liew Y.J."/>
            <person name="Baumgarten S."/>
            <person name="Simakov O."/>
            <person name="Wilson M."/>
            <person name="Piel J."/>
            <person name="Ashoor H."/>
            <person name="Bougouffa S."/>
            <person name="Bajic V.B."/>
            <person name="Ryu T."/>
            <person name="Ravasi T."/>
            <person name="Bayer T."/>
            <person name="Micklem G."/>
            <person name="Kim H."/>
            <person name="Bhak J."/>
            <person name="Lajeunesse T.C."/>
            <person name="Voolstra C.R."/>
        </authorList>
    </citation>
    <scope>NUCLEOTIDE SEQUENCE [LARGE SCALE GENOMIC DNA]</scope>
    <source>
        <strain evidence="4 5">CCMP2467</strain>
    </source>
</reference>
<evidence type="ECO:0000256" key="2">
    <source>
        <dbReference type="SAM" id="MobiDB-lite"/>
    </source>
</evidence>
<dbReference type="PANTHER" id="PTHR19446">
    <property type="entry name" value="REVERSE TRANSCRIPTASES"/>
    <property type="match status" value="1"/>
</dbReference>
<dbReference type="EMBL" id="LSRX01000130">
    <property type="protein sequence ID" value="OLQ07875.1"/>
    <property type="molecule type" value="Genomic_DNA"/>
</dbReference>
<feature type="region of interest" description="Disordered" evidence="2">
    <location>
        <begin position="496"/>
        <end position="664"/>
    </location>
</feature>
<organism evidence="4 5">
    <name type="scientific">Symbiodinium microadriaticum</name>
    <name type="common">Dinoflagellate</name>
    <name type="synonym">Zooxanthella microadriatica</name>
    <dbReference type="NCBI Taxonomy" id="2951"/>
    <lineage>
        <taxon>Eukaryota</taxon>
        <taxon>Sar</taxon>
        <taxon>Alveolata</taxon>
        <taxon>Dinophyceae</taxon>
        <taxon>Suessiales</taxon>
        <taxon>Symbiodiniaceae</taxon>
        <taxon>Symbiodinium</taxon>
    </lineage>
</organism>
<feature type="compositionally biased region" description="Low complexity" evidence="2">
    <location>
        <begin position="540"/>
        <end position="549"/>
    </location>
</feature>
<evidence type="ECO:0000313" key="4">
    <source>
        <dbReference type="EMBL" id="OLQ07875.1"/>
    </source>
</evidence>
<feature type="compositionally biased region" description="Acidic residues" evidence="2">
    <location>
        <begin position="2011"/>
        <end position="2021"/>
    </location>
</feature>
<feature type="compositionally biased region" description="Pro residues" evidence="2">
    <location>
        <begin position="507"/>
        <end position="522"/>
    </location>
</feature>
<feature type="compositionally biased region" description="Low complexity" evidence="2">
    <location>
        <begin position="523"/>
        <end position="532"/>
    </location>
</feature>
<protein>
    <recommendedName>
        <fullName evidence="3">RNase H type-1 domain-containing protein</fullName>
    </recommendedName>
</protein>
<feature type="region of interest" description="Disordered" evidence="2">
    <location>
        <begin position="1990"/>
        <end position="2044"/>
    </location>
</feature>
<dbReference type="SUPFAM" id="SSF56219">
    <property type="entry name" value="DNase I-like"/>
    <property type="match status" value="1"/>
</dbReference>
<gene>
    <name evidence="4" type="ORF">AK812_SmicGene8678</name>
</gene>
<evidence type="ECO:0000256" key="1">
    <source>
        <dbReference type="SAM" id="Coils"/>
    </source>
</evidence>
<dbReference type="InterPro" id="IPR012337">
    <property type="entry name" value="RNaseH-like_sf"/>
</dbReference>
<feature type="compositionally biased region" description="Polar residues" evidence="2">
    <location>
        <begin position="2023"/>
        <end position="2037"/>
    </location>
</feature>
<feature type="domain" description="RNase H type-1" evidence="3">
    <location>
        <begin position="2337"/>
        <end position="2500"/>
    </location>
</feature>
<dbReference type="PROSITE" id="PS50879">
    <property type="entry name" value="RNASE_H_1"/>
    <property type="match status" value="1"/>
</dbReference>
<dbReference type="InterPro" id="IPR036691">
    <property type="entry name" value="Endo/exonu/phosph_ase_sf"/>
</dbReference>
<sequence>MAAPEPPSPETPDHRPKTPRGEPRISEIREDSKQHAAAGDDIPQLKDATPSCCARLADVGNRLERWLDRVPCLPGIPPPPCLRRNGCLFRRCEANSGCFCIGRRGMAVFGNFRKLFLLISLVLSMIGVLLRGLPAAALSTERGNLHQWPWAHGRYSCLQSDICRDIEADVYIGLEALLVESPKYRIYKAIPWNADNCVADLSSLGAGAYCNICRDASRGCAAMAFISIGCSLFNIWADVQRMRARNDHNCIKAVAIAPWRSSPSAAWKYWEGAWSPRQQKPTEMRYDQMVVPEANWEPAEPSSDGTPTFHQALQRTLTTAKKLDMKLRKLAAEKERRQKQWHKYEEDFKRAFAKQKRNFEADLKKLDQEVMDAHEAGNVASAQVKALAIRGAPPPPQEDAMEVEEAWSSLWRSVGEPPSGATFLQEALHAAESSGFPVHGVVAPPGLAGMEHPPVPTASVTTFGHPAAPPQAPPMMDAHSGPTEAEQAVLRKYMGQMQRAAWESQQPRPPSHVPGPPPPAPPLVAATLIAPLPTGPIPPGGYSAAPSPGNTAHRAEPYPPASPTPVLTTDGEPSKRTETGEEANLEHAAPTGPAAPSKRAPLKDATKKPPAHGSLGSVALKEKLDDKREVARQAMQPFGGRPAEGSHPISSARPPGSEDQPVPSIVDDDQEVAIQICDFRDWFFICAAFAEVFLRSLLEIVPDPLPTLGITVFAPHYALGHVPGPGFDAFIPVRLSPPRCAVLVDLTRVGGHYFAETIPAAITLAEFLQLFGKNMWYDAEEVLVWVDGSELPASPGELAFAHGSVFEVMLRQYHPGNAVADGVCVTHTRPLGFQMTVLYRDVEPGVEDVQHLTQSVFPPGCVVTAHCVTQHDKRHLYLPVIQVDVQDIGDAPVAPLCSEIGGSDTGQTQCKGPSEATSNLRAAVEAVAQEHPGLLPEPFHRIGPVPPFLPQPVEADTDEDVEGADEPRTVRATCLLFVYEMTHEEVHLSLPVPCTVQGMLDALTQQCDDARYTLFPQHVPVDPQPTQWWIAVIALPPWANAEPLILLNLDTIDGRCFVASVRTPFNRSHILRIAQLVDDGTYEVFPFYAFTPMQADDLIELVPYGTVTVRRAGARRVVQGHGLHTMLLAGTTWDDDPTLPIPPAGNRSLLVHEHGHGLVHPRSGNDMPTPAEVAAVCGANADTVQVIEASPQPLNALCCGYLCQKVLGVSFTEDNLLTPGQPYTGVTFVDCRALLLGWSLEVSLEGRLRHSTVVDWLDTFSPDGWQPQLTGAPIDDEGWLHAAPGSILVAEYVPVTSSEEGEVQGAGSTSDSSPGDDDESTVDERAFLVSRFLLCPCQQSVQRMLLPDLAVFGDMLLRLFRQLEHRLPSERFLASHRLDICVYAATDDFPLADDVLLHFSTGDTIRFVHPGGPPPSQDTLPAALLTTRGWTDRSTLPVPQVDNVYCLVHRDGNVMYFANHAEPMAYRTRIATALGLGRQGFRLFPAVPRVTDAYLDGIPCRTVIAVCETGQEFPEPFVGVLFDLRAVSQGWRAIYAYHGRVHCPGLFEDVREFIPLGWAPALRHVPLHTVFLDVQAGQVLVLELHPYVTRAPDALAPTVGPDAATEGETSDVGGMHAAAHSATAPDGAIDTVEDAAEAAGHHSTETAAEDTEDITIAGDAVVGTSLHVLVFTPEYAPETIHIRVELPLTIAELTAIVTPLRDATVRFRFPQLISPPVQPAFATACLLALPAWDPPCVPILIACYVSPVRVFADVVPAVLTPGDVCRLAQVTDDGQCRVFHADVPWAVPDDTRFHVQAGDLVIVLPVEQPYVPPVLLQYMLLHPEGWQQGPCPFGPYEDGVWLLTDQVHRFFAAPAPPRPPIKEAVADLVGVPYDSLTFMPASPPIRDQARYGLPARQVFVAMQQLHPDAVPYIIDCRPVLLGFLCAFAPDGIVQVANVCGHHVHRCPPGYFVRLTGGARQSDTDNHYRVVFPGQVLVLDYCPRRVSLPFDASAAGPGSDDDDDDHPPGDDRDLDEPDDPSEDATSSRPDAGTGSTQCFPPAEESAAAGSSHHSAMCSLVFAKWGSGSHAHAFPEGHRYFTPDKSLLTALLKLFCLCSAGFLLLRVLPALFLCATACHTFSRRSSLPSRPGLLLRLCVALLLHMYVPAVDAVQLPIEPKLDGRLADTAVRPLPTPCRRPALELPGTEQAVCTSVDPRRPQSRTVDDIASFSFELLTLLEESAARPDFEGFFDASTLLDTLVEHFGLAAVDHDPDPACDVGVVLCLHESVPPTPFQVRALELQAIVPAPVDPAAYWDGVVLDWLDVDLSHILTATDLPDTLRRSFLALPTAAQLDPQATVSSLVIYTDGSAGRRHDCDISPAAWSFAVWACQNSELYLLGHSAHSTVPCGTPFFLGEPDDTPFTAECLALAWALVWSLEYGAGLGVPIEFRYDCVGAGLGTFGRAQLCAKDSTEGHATLFSFLGILRQALELRATVHHCHVRGHSGDPGNELCDRLAKAARRVPEDCQERCLPAWPHQWFVHPLASWGWLATYARSDLPTLAALEAESVRLQTSEARPSAPSMGMHTCKHQPSTTGYDIAVATFNVLSLFDPQAPKGRQKRVPNVGMMIAGKKDLLKQQFLAKQLWLVGLQETRLPTQSTLPDADFVILCTAANAAGQYGCALWVNKHVVYARDDGTEHRLRSEHLVVAACSERYLQVHIVAPRLKLAVLVVHGPKAKHDHDPEVRLFWQARLCDLRRRPKGSDYIVLTDANAHLGSVETDHVGGHGVEPENWEGECFHEFLCQAGACLPSTFALHVGQNWTWRAPGQAATVHRLDYVAIPTEWKSFVTESTVWCDIEALQARQDHLPACLSLSFRKTMPAHYSSHLTRSACRPTTTPTDAMRHAFTQALRRSGSVAWSVDVDQHFHSWVDNIKHAAESLCEAAVKTPRQPYLCEHTLGLVERRRALRFLLRQEEAEYRRRTLMIAFAAVVLHTRQDVFTPTTAARAEDWLISLDHSIAMLVRLFHEATTAIRAAVKRDRQQYLASLADQEGGVRVQPETYAQVFLDPDIPVHGAQTVFSVKALPTLQDLERQLLRAKYRKACGPDGITAECLRIDAPAVAKLLFPVCLKASLGLREPTEWRGGSLHCLAKKAQTSLACKGYRSILMASVAGKAHHRILRGKLLPYFADYRADLQYGQLPGVGVEGVAHVVRTYQALTHHRRRVCSATFFDIKTAFYQVVRQALIPTAAGATDTKLLSLLYSLRVPDAAIDELVCHLRTIAALPHACDDAHLTGQIADLFRGSWFRLDGASPLVHTRKGTRPGDPLADLLFGFLFAAYLKSAEQALMDRDLATYVPQCAGGAVFADLHVAHIGCMAWADDFAHLQSALDSAALCQRVVHATGLLATHATAHGMELTFAVDKSAVLLCSGCGRVPDGVLCQDEDGQLGLWIHDDITQRWHFLPVVDSYRHLGTIAVSNATPGPEIAFRYAKAKAMLLPLRRKLFANPEIPLTVEQAPHSYTVLATAAATSPLLALAQAMQDDPEWWPRMVKRAIRAYASDLAKCVTFVLLVFVCANILQLMLRGLMDFPAQFADEKKLHKKVQAGTWGAFRAAPPPLQAFFPRLPSYAEVCAGVDEEDVPLSRLRSLYRPSTDTLQWVQQWIDAASTEGPRAEVSNVIGALQLLLAVSIFQLLCVAEFPTEDRQQTYRIALTMGKGGALIASACCINVFNILMHWCIPVPAARWKRGVEPWKDPAVGLWPPLDAAVQAFDGTLPEAAAKKGWMDDGDDDPVRVLMRAGMPRPVTPDIWEELHENGQEGGPEAAGKNRRPSLEINQKYSNDEGKRQEELRKFAQSQSYAAKLLGFENLNACAMPFRGFRAGLCLALAPSWLRPWAGFSTVSRSGEKRLRRSGSEVRPRNIPTSVVTKAFKGFGEAPPKPKPKQKAAAELKGCRVVLVSGKDGSQWQVLIGKSAADNDRLSLEQGRADEVWMHAAHVPGSHVVLRAVSSQGRPPTDVITKAASLCAYYSKAKAAASVEVHVTTCGKVKKIPGTPPGQVVLMPGWTSVNASPKAAEAIRDAKGCGRKGAKGGSKGAQVEAASRTVAANPAQMTDGWGNYAEPGRRNASTWSDYAEPGRVPTAAAGPWIHRAANQPPYRAQEGAGVLHIPRG</sequence>
<feature type="region of interest" description="Disordered" evidence="2">
    <location>
        <begin position="1"/>
        <end position="43"/>
    </location>
</feature>
<feature type="region of interest" description="Disordered" evidence="2">
    <location>
        <begin position="1299"/>
        <end position="1320"/>
    </location>
</feature>
<dbReference type="Gene3D" id="3.30.420.10">
    <property type="entry name" value="Ribonuclease H-like superfamily/Ribonuclease H"/>
    <property type="match status" value="1"/>
</dbReference>
<evidence type="ECO:0000313" key="5">
    <source>
        <dbReference type="Proteomes" id="UP000186817"/>
    </source>
</evidence>
<feature type="compositionally biased region" description="Basic and acidic residues" evidence="2">
    <location>
        <begin position="620"/>
        <end position="631"/>
    </location>
</feature>
<proteinExistence type="predicted"/>
<evidence type="ECO:0000259" key="3">
    <source>
        <dbReference type="PROSITE" id="PS50879"/>
    </source>
</evidence>
<dbReference type="SUPFAM" id="SSF53098">
    <property type="entry name" value="Ribonuclease H-like"/>
    <property type="match status" value="1"/>
</dbReference>
<dbReference type="GO" id="GO:0003676">
    <property type="term" value="F:nucleic acid binding"/>
    <property type="evidence" value="ECO:0007669"/>
    <property type="project" value="InterPro"/>
</dbReference>
<dbReference type="OrthoDB" id="416654at2759"/>
<keyword evidence="5" id="KW-1185">Reference proteome</keyword>